<evidence type="ECO:0000256" key="6">
    <source>
        <dbReference type="ARBA" id="ARBA00022884"/>
    </source>
</evidence>
<dbReference type="Proteomes" id="UP000290572">
    <property type="component" value="Unassembled WGS sequence"/>
</dbReference>
<keyword evidence="9" id="KW-0175">Coiled coil</keyword>
<evidence type="ECO:0000256" key="2">
    <source>
        <dbReference type="ARBA" id="ARBA00022723"/>
    </source>
</evidence>
<evidence type="ECO:0000256" key="3">
    <source>
        <dbReference type="ARBA" id="ARBA00022737"/>
    </source>
</evidence>
<dbReference type="STRING" id="84645.A0A498LNS9"/>
<evidence type="ECO:0000256" key="1">
    <source>
        <dbReference type="ARBA" id="ARBA00004123"/>
    </source>
</evidence>
<dbReference type="InterPro" id="IPR044458">
    <property type="entry name" value="ADAR2_DSRM_1"/>
</dbReference>
<dbReference type="GO" id="GO:0006396">
    <property type="term" value="P:RNA processing"/>
    <property type="evidence" value="ECO:0007669"/>
    <property type="project" value="InterPro"/>
</dbReference>
<evidence type="ECO:0000313" key="14">
    <source>
        <dbReference type="Proteomes" id="UP000290572"/>
    </source>
</evidence>
<keyword evidence="6 8" id="KW-0694">RNA-binding</keyword>
<evidence type="ECO:0000256" key="10">
    <source>
        <dbReference type="SAM" id="MobiDB-lite"/>
    </source>
</evidence>
<evidence type="ECO:0000256" key="9">
    <source>
        <dbReference type="SAM" id="Coils"/>
    </source>
</evidence>
<keyword evidence="2" id="KW-0479">Metal-binding</keyword>
<evidence type="ECO:0000256" key="4">
    <source>
        <dbReference type="ARBA" id="ARBA00022801"/>
    </source>
</evidence>
<dbReference type="SMART" id="SM00552">
    <property type="entry name" value="ADEAMc"/>
    <property type="match status" value="1"/>
</dbReference>
<feature type="region of interest" description="Disordered" evidence="10">
    <location>
        <begin position="931"/>
        <end position="956"/>
    </location>
</feature>
<keyword evidence="14" id="KW-1185">Reference proteome</keyword>
<evidence type="ECO:0000259" key="12">
    <source>
        <dbReference type="PROSITE" id="PS50141"/>
    </source>
</evidence>
<evidence type="ECO:0000256" key="7">
    <source>
        <dbReference type="ARBA" id="ARBA00023242"/>
    </source>
</evidence>
<accession>A0A498LNS9</accession>
<dbReference type="PROSITE" id="PS50137">
    <property type="entry name" value="DS_RBD"/>
    <property type="match status" value="2"/>
</dbReference>
<dbReference type="GO" id="GO:0005737">
    <property type="term" value="C:cytoplasm"/>
    <property type="evidence" value="ECO:0007669"/>
    <property type="project" value="TreeGrafter"/>
</dbReference>
<dbReference type="FunFam" id="3.30.160.20:FF:000011">
    <property type="entry name" value="double-stranded RNA-specific editase 1 isoform X1"/>
    <property type="match status" value="1"/>
</dbReference>
<comment type="caution">
    <text evidence="13">The sequence shown here is derived from an EMBL/GenBank/DDBJ whole genome shotgun (WGS) entry which is preliminary data.</text>
</comment>
<dbReference type="GO" id="GO:0006382">
    <property type="term" value="P:adenosine to inosine editing"/>
    <property type="evidence" value="ECO:0007669"/>
    <property type="project" value="TreeGrafter"/>
</dbReference>
<dbReference type="InterPro" id="IPR002466">
    <property type="entry name" value="A_deamin"/>
</dbReference>
<protein>
    <submittedName>
        <fullName evidence="13">Double-stranded RNA-specific editase 1-like isoform X2</fullName>
    </submittedName>
</protein>
<dbReference type="GO" id="GO:0046872">
    <property type="term" value="F:metal ion binding"/>
    <property type="evidence" value="ECO:0007669"/>
    <property type="project" value="UniProtKB-KW"/>
</dbReference>
<dbReference type="GO" id="GO:0005730">
    <property type="term" value="C:nucleolus"/>
    <property type="evidence" value="ECO:0007669"/>
    <property type="project" value="TreeGrafter"/>
</dbReference>
<dbReference type="PANTHER" id="PTHR10910:SF58">
    <property type="entry name" value="DOUBLE-STRANDED RNA-SPECIFIC EDITASE 1"/>
    <property type="match status" value="1"/>
</dbReference>
<dbReference type="InterPro" id="IPR014720">
    <property type="entry name" value="dsRBD_dom"/>
</dbReference>
<feature type="domain" description="DRBM" evidence="11">
    <location>
        <begin position="210"/>
        <end position="276"/>
    </location>
</feature>
<evidence type="ECO:0000259" key="11">
    <source>
        <dbReference type="PROSITE" id="PS50137"/>
    </source>
</evidence>
<keyword evidence="3" id="KW-0677">Repeat</keyword>
<dbReference type="CDD" id="cd19898">
    <property type="entry name" value="DSRM_RED1_rpt2"/>
    <property type="match status" value="1"/>
</dbReference>
<evidence type="ECO:0000256" key="8">
    <source>
        <dbReference type="PROSITE-ProRule" id="PRU00266"/>
    </source>
</evidence>
<dbReference type="FunFam" id="3.30.160.20:FF:000009">
    <property type="entry name" value="Adenosine deaminase RNA-specific B2 (inactive)"/>
    <property type="match status" value="1"/>
</dbReference>
<feature type="compositionally biased region" description="Low complexity" evidence="10">
    <location>
        <begin position="932"/>
        <end position="942"/>
    </location>
</feature>
<sequence length="1314" mass="147854">MDVKENLLGEGPHLANGNTRGLSRKRPLEEGNKGHGHSKFRPKKRRKPQGPILPKNALMQLNEIKPGLQYKLLSQTGPVHAPVFVMTVEVNGQLFEGSGPTKKKAKLNAAEKALRSFVQFPNASEAHLAMGRTLTVNADFTSDQADFPDMLFNGFETPAPPDDPFYLSLGSNGSLCSLSEYPLPVALKNNNRSHPPLPLPPPLTTAPTGSGKNAVMILNELRPGLKYEFVAESGESHAKNFIMAVTVDTQMFQGSGRNKKLAKARAAQAALSGLFNMQLDQTPSRQPIPREGLQLHLPQVLADAVSRLVVEKFSELTDNFTSPHARRKVLAGVVMTTGTDVKDAQVICVTTGTKCINGEYMSDRGLALNDCHAEIIARRSLIRYLYSQLEYFLSDSTEEHEKSIFRRCSEHGYRLKDNIQFHLYISTSPCGDARIFSPHEAGAEDQGDRHPNRKARGQLRTKIESGEGTIPVRTSNTIQTWDGVLQGERLLTMSCSDKIARWNVIGVQGSLLSYFTEPIYFSSLILGSLYHADHLSRAMYQRIAEMDDLPKSFALNRPLLSGISNTEARQPGKAPNFSVNWTVGDQGLEIINATTGKDDLGRPSHLCKHALYTRWVCLHAKLSETMRIRGSRPGSYHETKQAAAEYHAAKQTLFKAFYKAGLGASKTYFASGKTTFASGIAICLVIIRGKTISPQERRLSPQGLRYGSQIRMEQQEQREWDAVNRLLQHHGFKPVNFADPTENKNLAELVLLERKSASDVRLMLKTMLSDSERRQGLIQELIQSNSQLKEEVQQHQTRAARQSQRAAELEGILDGVKLKVQDLEDSYIGKAAQQHSQFQQLQQDKRDAEKRCQSLEQKLSQEKEQASQLQKKLQYAVREEERRVARQNQAFQQIHRRSARLNSTTDQQILDIIDMYESQMQQLRNELKLYKSSSGENDSSNSQKNKSTVEKDATDTSSNYKALLKSYQEQLKDTKAQREELRTEIQRLKEDLESRPTIKELKTCKQQLKRLDRIIQQSNIRSSQDSAEMLNTDNIQHLDASTCKRLIMDVCKELKVQDINHLTSELKVQRKQAESAFKLEKILHDITAMLTNPRAPLGLLRQRAQTKLELSREAEFELIVPTLEVWSRQLTSLADLHRALIRLEKRLSPWQPERSITAPSDPVRVEDLLLIVDTLLDETASEDKVLRSPTRHTLESMVAHFQKLFDAPSLTGIYPRMNEVYTRLGEMNNAMRNLRDVLDMDDKAPPSEVVNKVAAIVSQSGNAAGQELHSLLESSDIDSSSKNGFVKFNVKLQEEIYTKAFIHLETAVDFTVSS</sequence>
<dbReference type="GO" id="GO:0003726">
    <property type="term" value="F:double-stranded RNA adenosine deaminase activity"/>
    <property type="evidence" value="ECO:0007669"/>
    <property type="project" value="TreeGrafter"/>
</dbReference>
<dbReference type="InterPro" id="IPR044459">
    <property type="entry name" value="ADAR2_DSRM_2"/>
</dbReference>
<feature type="coiled-coil region" evidence="9">
    <location>
        <begin position="778"/>
        <end position="879"/>
    </location>
</feature>
<gene>
    <name evidence="13" type="ORF">ROHU_035277</name>
</gene>
<keyword evidence="4" id="KW-0378">Hydrolase</keyword>
<feature type="coiled-coil region" evidence="9">
    <location>
        <begin position="957"/>
        <end position="995"/>
    </location>
</feature>
<name>A0A498LNS9_LABRO</name>
<dbReference type="PROSITE" id="PS50141">
    <property type="entry name" value="A_DEAMIN_EDITASE"/>
    <property type="match status" value="1"/>
</dbReference>
<dbReference type="CDD" id="cd19895">
    <property type="entry name" value="DSRM_RED1_rpt1"/>
    <property type="match status" value="1"/>
</dbReference>
<comment type="subcellular location">
    <subcellularLocation>
        <location evidence="1">Nucleus</location>
    </subcellularLocation>
</comment>
<dbReference type="Pfam" id="PF02137">
    <property type="entry name" value="A_deamin"/>
    <property type="match status" value="1"/>
</dbReference>
<reference evidence="13 14" key="1">
    <citation type="submission" date="2018-03" db="EMBL/GenBank/DDBJ databases">
        <title>Draft genome sequence of Rohu Carp (Labeo rohita).</title>
        <authorList>
            <person name="Das P."/>
            <person name="Kushwaha B."/>
            <person name="Joshi C.G."/>
            <person name="Kumar D."/>
            <person name="Nagpure N.S."/>
            <person name="Sahoo L."/>
            <person name="Das S.P."/>
            <person name="Bit A."/>
            <person name="Patnaik S."/>
            <person name="Meher P.K."/>
            <person name="Jayasankar P."/>
            <person name="Koringa P.G."/>
            <person name="Patel N.V."/>
            <person name="Hinsu A.T."/>
            <person name="Kumar R."/>
            <person name="Pandey M."/>
            <person name="Agarwal S."/>
            <person name="Srivastava S."/>
            <person name="Singh M."/>
            <person name="Iquebal M.A."/>
            <person name="Jaiswal S."/>
            <person name="Angadi U.B."/>
            <person name="Kumar N."/>
            <person name="Raza M."/>
            <person name="Shah T.M."/>
            <person name="Rai A."/>
            <person name="Jena J.K."/>
        </authorList>
    </citation>
    <scope>NUCLEOTIDE SEQUENCE [LARGE SCALE GENOMIC DNA]</scope>
    <source>
        <strain evidence="13">DASCIFA01</strain>
        <tissue evidence="13">Testis</tissue>
    </source>
</reference>
<feature type="domain" description="A to I editase" evidence="12">
    <location>
        <begin position="348"/>
        <end position="664"/>
    </location>
</feature>
<keyword evidence="5" id="KW-0862">Zinc</keyword>
<dbReference type="PANTHER" id="PTHR10910">
    <property type="entry name" value="EUKARYOTE SPECIFIC DSRNA BINDING PROTEIN"/>
    <property type="match status" value="1"/>
</dbReference>
<dbReference type="GO" id="GO:0008251">
    <property type="term" value="F:tRNA-specific adenosine deaminase activity"/>
    <property type="evidence" value="ECO:0007669"/>
    <property type="project" value="TreeGrafter"/>
</dbReference>
<feature type="domain" description="DRBM" evidence="11">
    <location>
        <begin position="53"/>
        <end position="119"/>
    </location>
</feature>
<dbReference type="Gene3D" id="3.30.160.20">
    <property type="match status" value="2"/>
</dbReference>
<evidence type="ECO:0000256" key="5">
    <source>
        <dbReference type="ARBA" id="ARBA00022833"/>
    </source>
</evidence>
<proteinExistence type="predicted"/>
<dbReference type="GO" id="GO:0003725">
    <property type="term" value="F:double-stranded RNA binding"/>
    <property type="evidence" value="ECO:0007669"/>
    <property type="project" value="TreeGrafter"/>
</dbReference>
<dbReference type="Pfam" id="PF00035">
    <property type="entry name" value="dsrm"/>
    <property type="match status" value="2"/>
</dbReference>
<evidence type="ECO:0000313" key="13">
    <source>
        <dbReference type="EMBL" id="RXN09273.1"/>
    </source>
</evidence>
<organism evidence="13 14">
    <name type="scientific">Labeo rohita</name>
    <name type="common">Indian major carp</name>
    <name type="synonym">Cyprinus rohita</name>
    <dbReference type="NCBI Taxonomy" id="84645"/>
    <lineage>
        <taxon>Eukaryota</taxon>
        <taxon>Metazoa</taxon>
        <taxon>Chordata</taxon>
        <taxon>Craniata</taxon>
        <taxon>Vertebrata</taxon>
        <taxon>Euteleostomi</taxon>
        <taxon>Actinopterygii</taxon>
        <taxon>Neopterygii</taxon>
        <taxon>Teleostei</taxon>
        <taxon>Ostariophysi</taxon>
        <taxon>Cypriniformes</taxon>
        <taxon>Cyprinidae</taxon>
        <taxon>Labeoninae</taxon>
        <taxon>Labeonini</taxon>
        <taxon>Labeo</taxon>
    </lineage>
</organism>
<dbReference type="SMART" id="SM00358">
    <property type="entry name" value="DSRM"/>
    <property type="match status" value="2"/>
</dbReference>
<dbReference type="SUPFAM" id="SSF54768">
    <property type="entry name" value="dsRNA-binding domain-like"/>
    <property type="match status" value="2"/>
</dbReference>
<keyword evidence="7" id="KW-0539">Nucleus</keyword>
<dbReference type="EMBL" id="QBIY01013288">
    <property type="protein sequence ID" value="RXN09273.1"/>
    <property type="molecule type" value="Genomic_DNA"/>
</dbReference>
<feature type="compositionally biased region" description="Basic residues" evidence="10">
    <location>
        <begin position="34"/>
        <end position="48"/>
    </location>
</feature>
<feature type="region of interest" description="Disordered" evidence="10">
    <location>
        <begin position="1"/>
        <end position="52"/>
    </location>
</feature>